<dbReference type="RefSeq" id="WP_310913102.1">
    <property type="nucleotide sequence ID" value="NZ_JAVLVT010000006.1"/>
</dbReference>
<evidence type="ECO:0000313" key="14">
    <source>
        <dbReference type="Proteomes" id="UP001250214"/>
    </source>
</evidence>
<accession>A0ABU2H8C9</accession>
<evidence type="ECO:0000256" key="8">
    <source>
        <dbReference type="ARBA" id="ARBA00023125"/>
    </source>
</evidence>
<keyword evidence="14" id="KW-1185">Reference proteome</keyword>
<feature type="binding site" evidence="11">
    <location>
        <position position="18"/>
    </location>
    <ligand>
        <name>[4Fe-4S] cluster</name>
        <dbReference type="ChEBI" id="CHEBI:49883"/>
    </ligand>
</feature>
<feature type="domain" description="4Fe-4S Wbl-type" evidence="12">
    <location>
        <begin position="17"/>
        <end position="80"/>
    </location>
</feature>
<gene>
    <name evidence="11" type="primary">whiB</name>
    <name evidence="13" type="ORF">RIF23_14725</name>
</gene>
<evidence type="ECO:0000256" key="9">
    <source>
        <dbReference type="ARBA" id="ARBA00023157"/>
    </source>
</evidence>
<comment type="function">
    <text evidence="11">Acts as a transcriptional regulator. Probably redox-responsive. The apo- but not holo-form probably binds DNA.</text>
</comment>
<proteinExistence type="inferred from homology"/>
<sequence length="87" mass="9596">MSSTRELRQVLQAAPRACSEEPELFFAPDTERAAARQLRERAAVALCADCPVRQACLEYAVRNGERYGVWGGVPAYQLPTANELEVA</sequence>
<comment type="PTM">
    <text evidence="11">Upon Fe-S cluster removal intramolecular disulfide bonds are formed.</text>
</comment>
<comment type="caution">
    <text evidence="13">The sequence shown here is derived from an EMBL/GenBank/DDBJ whole genome shotgun (WGS) entry which is preliminary data.</text>
</comment>
<evidence type="ECO:0000256" key="3">
    <source>
        <dbReference type="ARBA" id="ARBA00022485"/>
    </source>
</evidence>
<evidence type="ECO:0000256" key="1">
    <source>
        <dbReference type="ARBA" id="ARBA00004496"/>
    </source>
</evidence>
<keyword evidence="4 11" id="KW-0479">Metal-binding</keyword>
<evidence type="ECO:0000256" key="4">
    <source>
        <dbReference type="ARBA" id="ARBA00022723"/>
    </source>
</evidence>
<name>A0ABU2H8C9_9ACTN</name>
<feature type="binding site" evidence="11">
    <location>
        <position position="50"/>
    </location>
    <ligand>
        <name>[4Fe-4S] cluster</name>
        <dbReference type="ChEBI" id="CHEBI:49883"/>
    </ligand>
</feature>
<dbReference type="EMBL" id="JAVLVT010000006">
    <property type="protein sequence ID" value="MDS1271551.1"/>
    <property type="molecule type" value="Genomic_DNA"/>
</dbReference>
<evidence type="ECO:0000256" key="11">
    <source>
        <dbReference type="HAMAP-Rule" id="MF_01479"/>
    </source>
</evidence>
<feature type="binding site" evidence="11">
    <location>
        <position position="56"/>
    </location>
    <ligand>
        <name>[4Fe-4S] cluster</name>
        <dbReference type="ChEBI" id="CHEBI:49883"/>
    </ligand>
</feature>
<comment type="cofactor">
    <cofactor evidence="11">
        <name>[4Fe-4S] cluster</name>
        <dbReference type="ChEBI" id="CHEBI:49883"/>
    </cofactor>
    <text evidence="11">Binds 1 [4Fe-4S] cluster per subunit. Following nitrosylation of the [4Fe-4S] cluster binds 1 [4Fe-8(NO)] cluster per subunit.</text>
</comment>
<evidence type="ECO:0000256" key="7">
    <source>
        <dbReference type="ARBA" id="ARBA00023015"/>
    </source>
</evidence>
<comment type="PTM">
    <text evidence="11">The Fe-S cluster can be nitrosylated by nitric oxide (NO).</text>
</comment>
<comment type="subcellular location">
    <subcellularLocation>
        <location evidence="1 11">Cytoplasm</location>
    </subcellularLocation>
</comment>
<evidence type="ECO:0000256" key="2">
    <source>
        <dbReference type="ARBA" id="ARBA00006597"/>
    </source>
</evidence>
<keyword evidence="9 11" id="KW-1015">Disulfide bond</keyword>
<dbReference type="PROSITE" id="PS51674">
    <property type="entry name" value="4FE4S_WBL"/>
    <property type="match status" value="1"/>
</dbReference>
<keyword evidence="8 11" id="KW-0238">DNA-binding</keyword>
<keyword evidence="3 11" id="KW-0004">4Fe-4S</keyword>
<keyword evidence="7 11" id="KW-0805">Transcription regulation</keyword>
<keyword evidence="6 11" id="KW-0411">Iron-sulfur</keyword>
<dbReference type="HAMAP" id="MF_01479">
    <property type="entry name" value="WhiB"/>
    <property type="match status" value="1"/>
</dbReference>
<evidence type="ECO:0000256" key="6">
    <source>
        <dbReference type="ARBA" id="ARBA00023014"/>
    </source>
</evidence>
<dbReference type="PANTHER" id="PTHR38839">
    <property type="entry name" value="TRANSCRIPTIONAL REGULATOR WHID-RELATED"/>
    <property type="match status" value="1"/>
</dbReference>
<protein>
    <recommendedName>
        <fullName evidence="11">Transcriptional regulator WhiB</fullName>
    </recommendedName>
</protein>
<organism evidence="13 14">
    <name type="scientific">Lipingzhangella rawalii</name>
    <dbReference type="NCBI Taxonomy" id="2055835"/>
    <lineage>
        <taxon>Bacteria</taxon>
        <taxon>Bacillati</taxon>
        <taxon>Actinomycetota</taxon>
        <taxon>Actinomycetes</taxon>
        <taxon>Streptosporangiales</taxon>
        <taxon>Nocardiopsidaceae</taxon>
        <taxon>Lipingzhangella</taxon>
    </lineage>
</organism>
<evidence type="ECO:0000259" key="12">
    <source>
        <dbReference type="PROSITE" id="PS51674"/>
    </source>
</evidence>
<evidence type="ECO:0000256" key="10">
    <source>
        <dbReference type="ARBA" id="ARBA00023163"/>
    </source>
</evidence>
<comment type="similarity">
    <text evidence="2 11">Belongs to the WhiB family.</text>
</comment>
<keyword evidence="11" id="KW-0963">Cytoplasm</keyword>
<dbReference type="InterPro" id="IPR003482">
    <property type="entry name" value="Whib"/>
</dbReference>
<dbReference type="Proteomes" id="UP001250214">
    <property type="component" value="Unassembled WGS sequence"/>
</dbReference>
<keyword evidence="10 11" id="KW-0804">Transcription</keyword>
<feature type="binding site" evidence="11">
    <location>
        <position position="47"/>
    </location>
    <ligand>
        <name>[4Fe-4S] cluster</name>
        <dbReference type="ChEBI" id="CHEBI:49883"/>
    </ligand>
</feature>
<dbReference type="Pfam" id="PF02467">
    <property type="entry name" value="Whib"/>
    <property type="match status" value="1"/>
</dbReference>
<evidence type="ECO:0000313" key="13">
    <source>
        <dbReference type="EMBL" id="MDS1271551.1"/>
    </source>
</evidence>
<dbReference type="InterPro" id="IPR034768">
    <property type="entry name" value="4FE4S_WBL"/>
</dbReference>
<keyword evidence="5 11" id="KW-0408">Iron</keyword>
<evidence type="ECO:0000256" key="5">
    <source>
        <dbReference type="ARBA" id="ARBA00023004"/>
    </source>
</evidence>
<reference evidence="14" key="1">
    <citation type="submission" date="2023-07" db="EMBL/GenBank/DDBJ databases">
        <title>Novel species in the genus Lipingzhangella isolated from Sambhar Salt Lake.</title>
        <authorList>
            <person name="Jiya N."/>
            <person name="Kajale S."/>
            <person name="Sharma A."/>
        </authorList>
    </citation>
    <scope>NUCLEOTIDE SEQUENCE [LARGE SCALE GENOMIC DNA]</scope>
    <source>
        <strain evidence="14">LS1_29</strain>
    </source>
</reference>